<feature type="compositionally biased region" description="Gly residues" evidence="1">
    <location>
        <begin position="1"/>
        <end position="13"/>
    </location>
</feature>
<organism evidence="2 3">
    <name type="scientific">Linum trigynum</name>
    <dbReference type="NCBI Taxonomy" id="586398"/>
    <lineage>
        <taxon>Eukaryota</taxon>
        <taxon>Viridiplantae</taxon>
        <taxon>Streptophyta</taxon>
        <taxon>Embryophyta</taxon>
        <taxon>Tracheophyta</taxon>
        <taxon>Spermatophyta</taxon>
        <taxon>Magnoliopsida</taxon>
        <taxon>eudicotyledons</taxon>
        <taxon>Gunneridae</taxon>
        <taxon>Pentapetalae</taxon>
        <taxon>rosids</taxon>
        <taxon>fabids</taxon>
        <taxon>Malpighiales</taxon>
        <taxon>Linaceae</taxon>
        <taxon>Linum</taxon>
    </lineage>
</organism>
<dbReference type="Proteomes" id="UP001497516">
    <property type="component" value="Chromosome 4"/>
</dbReference>
<evidence type="ECO:0000256" key="1">
    <source>
        <dbReference type="SAM" id="MobiDB-lite"/>
    </source>
</evidence>
<accession>A0AAV2E8B2</accession>
<sequence>MGDGDAWGRGCLGSSGMPKVADAWGRRSHRGWEMAMPGVADAWGRRGWEMAMSERNRRGDAQCPVVEEGGEGRQNHRGGWLGFGWRRAGREGQNRRIGNWER</sequence>
<dbReference type="EMBL" id="OZ034817">
    <property type="protein sequence ID" value="CAL1382191.1"/>
    <property type="molecule type" value="Genomic_DNA"/>
</dbReference>
<feature type="region of interest" description="Disordered" evidence="1">
    <location>
        <begin position="55"/>
        <end position="84"/>
    </location>
</feature>
<dbReference type="AlphaFoldDB" id="A0AAV2E8B2"/>
<evidence type="ECO:0000313" key="3">
    <source>
        <dbReference type="Proteomes" id="UP001497516"/>
    </source>
</evidence>
<gene>
    <name evidence="2" type="ORF">LTRI10_LOCUS23530</name>
</gene>
<protein>
    <submittedName>
        <fullName evidence="2">Uncharacterized protein</fullName>
    </submittedName>
</protein>
<name>A0AAV2E8B2_9ROSI</name>
<evidence type="ECO:0000313" key="2">
    <source>
        <dbReference type="EMBL" id="CAL1382191.1"/>
    </source>
</evidence>
<proteinExistence type="predicted"/>
<reference evidence="2 3" key="1">
    <citation type="submission" date="2024-04" db="EMBL/GenBank/DDBJ databases">
        <authorList>
            <person name="Fracassetti M."/>
        </authorList>
    </citation>
    <scope>NUCLEOTIDE SEQUENCE [LARGE SCALE GENOMIC DNA]</scope>
</reference>
<feature type="region of interest" description="Disordered" evidence="1">
    <location>
        <begin position="1"/>
        <end position="20"/>
    </location>
</feature>
<keyword evidence="3" id="KW-1185">Reference proteome</keyword>